<comment type="function">
    <text evidence="10">Broad-specificity nucleoside monophosphate (NMP) kinase that catalyzes the reversible transfer of the terminal phosphate group between nucleoside triphosphates and monophosphates. Has also ATPase activity. Involved in the late cytoplasmic maturation steps of the 40S ribosomal particles, specifically 18S rRNA maturation. While NMP activity is not required for ribosome maturation, ATPase activity is. Associates transiently with small ribosomal subunit protein uS11. ATP hydrolysis breaks the interaction with uS11. May temporarily remove uS11 from the ribosome to enable a conformational change of the ribosomal RNA that is needed for the final maturation step of the small ribosomal subunit. Its NMP activity may have a role in nuclear energy homeostasis.</text>
</comment>
<feature type="binding site" evidence="10">
    <location>
        <position position="21"/>
    </location>
    <ligand>
        <name>ATP</name>
        <dbReference type="ChEBI" id="CHEBI:30616"/>
    </ligand>
</feature>
<dbReference type="GO" id="GO:0005634">
    <property type="term" value="C:nucleus"/>
    <property type="evidence" value="ECO:0007669"/>
    <property type="project" value="UniProtKB-SubCell"/>
</dbReference>
<evidence type="ECO:0000256" key="5">
    <source>
        <dbReference type="ARBA" id="ARBA00022679"/>
    </source>
</evidence>
<keyword evidence="6 10" id="KW-0547">Nucleotide-binding</keyword>
<keyword evidence="5 10" id="KW-0808">Transferase</keyword>
<evidence type="ECO:0000256" key="6">
    <source>
        <dbReference type="ARBA" id="ARBA00022741"/>
    </source>
</evidence>
<comment type="catalytic activity">
    <reaction evidence="1 10">
        <text>AMP + ATP = 2 ADP</text>
        <dbReference type="Rhea" id="RHEA:12973"/>
        <dbReference type="ChEBI" id="CHEBI:30616"/>
        <dbReference type="ChEBI" id="CHEBI:456215"/>
        <dbReference type="ChEBI" id="CHEBI:456216"/>
        <dbReference type="EC" id="2.7.4.3"/>
    </reaction>
</comment>
<dbReference type="HAMAP" id="MF_00039">
    <property type="entry name" value="Adenylate_kinase_AK6"/>
    <property type="match status" value="1"/>
</dbReference>
<feature type="region of interest" description="LID" evidence="10">
    <location>
        <begin position="113"/>
        <end position="123"/>
    </location>
</feature>
<dbReference type="SUPFAM" id="SSF52540">
    <property type="entry name" value="P-loop containing nucleoside triphosphate hydrolases"/>
    <property type="match status" value="1"/>
</dbReference>
<evidence type="ECO:0000256" key="2">
    <source>
        <dbReference type="ARBA" id="ARBA00022490"/>
    </source>
</evidence>
<dbReference type="AlphaFoldDB" id="A0A4S2KHC9"/>
<evidence type="ECO:0000256" key="8">
    <source>
        <dbReference type="ARBA" id="ARBA00022840"/>
    </source>
</evidence>
<comment type="catalytic activity">
    <reaction evidence="10">
        <text>ATP + H2O = ADP + phosphate + H(+)</text>
        <dbReference type="Rhea" id="RHEA:13065"/>
        <dbReference type="ChEBI" id="CHEBI:15377"/>
        <dbReference type="ChEBI" id="CHEBI:15378"/>
        <dbReference type="ChEBI" id="CHEBI:30616"/>
        <dbReference type="ChEBI" id="CHEBI:43474"/>
        <dbReference type="ChEBI" id="CHEBI:456216"/>
    </reaction>
</comment>
<comment type="caution">
    <text evidence="10">Lacks conserved residue(s) required for the propagation of feature annotation.</text>
</comment>
<dbReference type="EC" id="2.7.4.3" evidence="10"/>
<feature type="region of interest" description="NMPbind" evidence="10">
    <location>
        <begin position="38"/>
        <end position="61"/>
    </location>
</feature>
<keyword evidence="4 10" id="KW-0698">rRNA processing</keyword>
<dbReference type="Proteomes" id="UP000310200">
    <property type="component" value="Unassembled WGS sequence"/>
</dbReference>
<keyword evidence="9 10" id="KW-0539">Nucleus</keyword>
<dbReference type="GO" id="GO:0005524">
    <property type="term" value="F:ATP binding"/>
    <property type="evidence" value="ECO:0007669"/>
    <property type="project" value="UniProtKB-KW"/>
</dbReference>
<feature type="binding site" evidence="10">
    <location>
        <position position="18"/>
    </location>
    <ligand>
        <name>ATP</name>
        <dbReference type="ChEBI" id="CHEBI:30616"/>
    </ligand>
</feature>
<evidence type="ECO:0000256" key="1">
    <source>
        <dbReference type="ARBA" id="ARBA00000582"/>
    </source>
</evidence>
<dbReference type="PANTHER" id="PTHR12595">
    <property type="entry name" value="POS9-ACTIVATING FACTOR FAP7-RELATED"/>
    <property type="match status" value="1"/>
</dbReference>
<dbReference type="Pfam" id="PF13238">
    <property type="entry name" value="AAA_18"/>
    <property type="match status" value="1"/>
</dbReference>
<dbReference type="GO" id="GO:0042274">
    <property type="term" value="P:ribosomal small subunit biogenesis"/>
    <property type="evidence" value="ECO:0007669"/>
    <property type="project" value="UniProtKB-UniRule"/>
</dbReference>
<feature type="binding site" evidence="10">
    <location>
        <position position="114"/>
    </location>
    <ligand>
        <name>ATP</name>
        <dbReference type="ChEBI" id="CHEBI:30616"/>
    </ligand>
</feature>
<keyword evidence="7 10" id="KW-0418">Kinase</keyword>
<accession>A0A4S2KHC9</accession>
<comment type="similarity">
    <text evidence="10">Belongs to the adenylate kinase family. AK6 subfamily.</text>
</comment>
<dbReference type="FunFam" id="3.40.50.300:FF:000372">
    <property type="entry name" value="Adenylate kinase isoenzyme 6 homolog"/>
    <property type="match status" value="1"/>
</dbReference>
<feature type="binding site" evidence="10">
    <location>
        <position position="22"/>
    </location>
    <ligand>
        <name>ATP</name>
        <dbReference type="ChEBI" id="CHEBI:30616"/>
    </ligand>
</feature>
<gene>
    <name evidence="11" type="ORF">DBV15_04215</name>
</gene>
<dbReference type="PANTHER" id="PTHR12595:SF0">
    <property type="entry name" value="ADENYLATE KINASE ISOENZYME 6"/>
    <property type="match status" value="1"/>
</dbReference>
<evidence type="ECO:0000313" key="12">
    <source>
        <dbReference type="Proteomes" id="UP000310200"/>
    </source>
</evidence>
<proteinExistence type="inferred from homology"/>
<keyword evidence="2 10" id="KW-0963">Cytoplasm</keyword>
<dbReference type="Gene3D" id="3.40.50.300">
    <property type="entry name" value="P-loop containing nucleotide triphosphate hydrolases"/>
    <property type="match status" value="1"/>
</dbReference>
<evidence type="ECO:0000256" key="7">
    <source>
        <dbReference type="ARBA" id="ARBA00022777"/>
    </source>
</evidence>
<keyword evidence="8 10" id="KW-0067">ATP-binding</keyword>
<feature type="binding site" evidence="10">
    <location>
        <position position="20"/>
    </location>
    <ligand>
        <name>ATP</name>
        <dbReference type="ChEBI" id="CHEBI:30616"/>
    </ligand>
</feature>
<evidence type="ECO:0000256" key="9">
    <source>
        <dbReference type="ARBA" id="ARBA00023242"/>
    </source>
</evidence>
<evidence type="ECO:0000256" key="10">
    <source>
        <dbReference type="HAMAP-Rule" id="MF_03173"/>
    </source>
</evidence>
<keyword evidence="3 10" id="KW-0690">Ribosome biogenesis</keyword>
<dbReference type="InterPro" id="IPR020618">
    <property type="entry name" value="Adenyl_kinase_AK6"/>
</dbReference>
<organism evidence="11 12">
    <name type="scientific">Temnothorax longispinosus</name>
    <dbReference type="NCBI Taxonomy" id="300112"/>
    <lineage>
        <taxon>Eukaryota</taxon>
        <taxon>Metazoa</taxon>
        <taxon>Ecdysozoa</taxon>
        <taxon>Arthropoda</taxon>
        <taxon>Hexapoda</taxon>
        <taxon>Insecta</taxon>
        <taxon>Pterygota</taxon>
        <taxon>Neoptera</taxon>
        <taxon>Endopterygota</taxon>
        <taxon>Hymenoptera</taxon>
        <taxon>Apocrita</taxon>
        <taxon>Aculeata</taxon>
        <taxon>Formicoidea</taxon>
        <taxon>Formicidae</taxon>
        <taxon>Myrmicinae</taxon>
        <taxon>Temnothorax</taxon>
    </lineage>
</organism>
<sequence length="241" mass="28120">MLNMHRSEPNILITGTPGVGKSMMSSMLSQRTGLEWLDVSKIAIENECLEEYDEEYQCSVLDERKLLNSMKGPMSEGGKIVDYHSADFFPERWIDIVFVLRTDNTILYDRLKDRGYCGRKLEDNIDCEIFQIILEEAREYYREEIVHELTNNTPDQMMDNVNRVCQWLEQWKIDNQQTYAPDRAILISESFPVARSPLRITNEFRDSWIPSCSKFPLAFSTRETSNNVKRHLGTLHHGDQA</sequence>
<evidence type="ECO:0000256" key="3">
    <source>
        <dbReference type="ARBA" id="ARBA00022517"/>
    </source>
</evidence>
<dbReference type="GO" id="GO:0016887">
    <property type="term" value="F:ATP hydrolysis activity"/>
    <property type="evidence" value="ECO:0007669"/>
    <property type="project" value="UniProtKB-UniRule"/>
</dbReference>
<dbReference type="STRING" id="300112.A0A4S2KHC9"/>
<dbReference type="EMBL" id="QBLH01002734">
    <property type="protein sequence ID" value="TGZ47269.1"/>
    <property type="molecule type" value="Genomic_DNA"/>
</dbReference>
<comment type="caution">
    <text evidence="11">The sequence shown here is derived from an EMBL/GenBank/DDBJ whole genome shotgun (WGS) entry which is preliminary data.</text>
</comment>
<evidence type="ECO:0000313" key="11">
    <source>
        <dbReference type="EMBL" id="TGZ47269.1"/>
    </source>
</evidence>
<dbReference type="GO" id="GO:0005737">
    <property type="term" value="C:cytoplasm"/>
    <property type="evidence" value="ECO:0007669"/>
    <property type="project" value="UniProtKB-SubCell"/>
</dbReference>
<reference evidence="11 12" key="1">
    <citation type="journal article" date="2019" name="Philos. Trans. R. Soc. Lond., B, Biol. Sci.">
        <title>Ant behaviour and brain gene expression of defending hosts depend on the ecological success of the intruding social parasite.</title>
        <authorList>
            <person name="Kaur R."/>
            <person name="Stoldt M."/>
            <person name="Jongepier E."/>
            <person name="Feldmeyer B."/>
            <person name="Menzel F."/>
            <person name="Bornberg-Bauer E."/>
            <person name="Foitzik S."/>
        </authorList>
    </citation>
    <scope>NUCLEOTIDE SEQUENCE [LARGE SCALE GENOMIC DNA]</scope>
    <source>
        <tissue evidence="11">Whole body</tissue>
    </source>
</reference>
<dbReference type="GO" id="GO:0006364">
    <property type="term" value="P:rRNA processing"/>
    <property type="evidence" value="ECO:0007669"/>
    <property type="project" value="UniProtKB-KW"/>
</dbReference>
<keyword evidence="12" id="KW-1185">Reference proteome</keyword>
<protein>
    <recommendedName>
        <fullName evidence="10">Adenylate kinase isoenzyme 6 homolog</fullName>
        <shortName evidence="10">AK6</shortName>
        <ecNumber evidence="10">2.7.4.3</ecNumber>
    </recommendedName>
    <alternativeName>
        <fullName evidence="10">Dual activity adenylate kinase/ATPase</fullName>
        <shortName evidence="10">AK/ATPase</shortName>
    </alternativeName>
</protein>
<comment type="subunit">
    <text evidence="10">Monomer and homodimer. Interacts with small ribosomal subunit protein uS11. Not a structural component of 43S pre-ribosomes, but transiently interacts with them by binding to uS11.</text>
</comment>
<name>A0A4S2KHC9_9HYME</name>
<dbReference type="InterPro" id="IPR027417">
    <property type="entry name" value="P-loop_NTPase"/>
</dbReference>
<comment type="subcellular location">
    <subcellularLocation>
        <location evidence="10">Cytoplasm</location>
    </subcellularLocation>
    <subcellularLocation>
        <location evidence="10">Nucleus</location>
    </subcellularLocation>
</comment>
<evidence type="ECO:0000256" key="4">
    <source>
        <dbReference type="ARBA" id="ARBA00022552"/>
    </source>
</evidence>
<dbReference type="GO" id="GO:0004017">
    <property type="term" value="F:AMP kinase activity"/>
    <property type="evidence" value="ECO:0007669"/>
    <property type="project" value="UniProtKB-UniRule"/>
</dbReference>